<dbReference type="SUPFAM" id="SSF52833">
    <property type="entry name" value="Thioredoxin-like"/>
    <property type="match status" value="1"/>
</dbReference>
<dbReference type="EMBL" id="LYPA01000030">
    <property type="protein sequence ID" value="OBR67968.1"/>
    <property type="molecule type" value="Genomic_DNA"/>
</dbReference>
<evidence type="ECO:0008006" key="3">
    <source>
        <dbReference type="Google" id="ProtNLM"/>
    </source>
</evidence>
<proteinExistence type="predicted"/>
<dbReference type="Gene3D" id="3.40.30.10">
    <property type="entry name" value="Glutaredoxin"/>
    <property type="match status" value="1"/>
</dbReference>
<evidence type="ECO:0000313" key="2">
    <source>
        <dbReference type="Proteomes" id="UP000092024"/>
    </source>
</evidence>
<dbReference type="RefSeq" id="WP_068679908.1">
    <property type="nucleotide sequence ID" value="NZ_LYPA01000030.1"/>
</dbReference>
<protein>
    <recommendedName>
        <fullName evidence="3">Thioredoxin domain-containing protein</fullName>
    </recommendedName>
</protein>
<dbReference type="Proteomes" id="UP000092024">
    <property type="component" value="Unassembled WGS sequence"/>
</dbReference>
<organism evidence="1 2">
    <name type="scientific">Paenibacillus oryzae</name>
    <dbReference type="NCBI Taxonomy" id="1844972"/>
    <lineage>
        <taxon>Bacteria</taxon>
        <taxon>Bacillati</taxon>
        <taxon>Bacillota</taxon>
        <taxon>Bacilli</taxon>
        <taxon>Bacillales</taxon>
        <taxon>Paenibacillaceae</taxon>
        <taxon>Paenibacillus</taxon>
    </lineage>
</organism>
<name>A0A1A5YQW5_9BACL</name>
<dbReference type="InterPro" id="IPR036249">
    <property type="entry name" value="Thioredoxin-like_sf"/>
</dbReference>
<dbReference type="AlphaFoldDB" id="A0A1A5YQW5"/>
<accession>A0A1A5YQW5</accession>
<dbReference type="STRING" id="1844972.A7K91_18725"/>
<sequence length="143" mass="15969">MSSSKFDFLLSKVVENTDVVPFAPSESFPYERLQLGAHPGGSLLICFISLSCMRCIDLLPKLNDIAGRFDGQFVLASCGQEEENREIGEHFHFPFPLVTATEEDFSGVFRVQHTPYIYVIDAKSKVVTGGMIQDEKTFKELGI</sequence>
<comment type="caution">
    <text evidence="1">The sequence shown here is derived from an EMBL/GenBank/DDBJ whole genome shotgun (WGS) entry which is preliminary data.</text>
</comment>
<reference evidence="1 2" key="1">
    <citation type="submission" date="2016-05" db="EMBL/GenBank/DDBJ databases">
        <title>Paenibacillus oryzae. sp. nov., isolated from the rice root.</title>
        <authorList>
            <person name="Zhang J."/>
            <person name="Zhang X."/>
        </authorList>
    </citation>
    <scope>NUCLEOTIDE SEQUENCE [LARGE SCALE GENOMIC DNA]</scope>
    <source>
        <strain evidence="1 2">1DrF-4</strain>
    </source>
</reference>
<gene>
    <name evidence="1" type="ORF">A7K91_18725</name>
</gene>
<evidence type="ECO:0000313" key="1">
    <source>
        <dbReference type="EMBL" id="OBR67968.1"/>
    </source>
</evidence>
<keyword evidence="2" id="KW-1185">Reference proteome</keyword>
<dbReference type="OrthoDB" id="2738084at2"/>